<keyword evidence="3" id="KW-0547">Nucleotide-binding</keyword>
<proteinExistence type="predicted"/>
<reference evidence="7" key="1">
    <citation type="submission" date="2017-05" db="EMBL/GenBank/DDBJ databases">
        <title>Complete and WGS of Bordetella genogroups.</title>
        <authorList>
            <person name="Spilker T."/>
            <person name="Lipuma J."/>
        </authorList>
    </citation>
    <scope>NUCLEOTIDE SEQUENCE [LARGE SCALE GENOMIC DNA]</scope>
    <source>
        <strain evidence="7">AU8856</strain>
    </source>
</reference>
<dbReference type="Gene3D" id="3.40.50.300">
    <property type="entry name" value="P-loop containing nucleotide triphosphate hydrolases"/>
    <property type="match status" value="1"/>
</dbReference>
<dbReference type="InterPro" id="IPR003439">
    <property type="entry name" value="ABC_transporter-like_ATP-bd"/>
</dbReference>
<organism evidence="6 7">
    <name type="scientific">Bordetella genomosp. 11</name>
    <dbReference type="NCBI Taxonomy" id="1416808"/>
    <lineage>
        <taxon>Bacteria</taxon>
        <taxon>Pseudomonadati</taxon>
        <taxon>Pseudomonadota</taxon>
        <taxon>Betaproteobacteria</taxon>
        <taxon>Burkholderiales</taxon>
        <taxon>Alcaligenaceae</taxon>
        <taxon>Bordetella</taxon>
    </lineage>
</organism>
<dbReference type="SUPFAM" id="SSF52540">
    <property type="entry name" value="P-loop containing nucleoside triphosphate hydrolases"/>
    <property type="match status" value="1"/>
</dbReference>
<name>A0A261UNW8_9BORD</name>
<dbReference type="Pfam" id="PF12399">
    <property type="entry name" value="BCA_ABC_TP_C"/>
    <property type="match status" value="1"/>
</dbReference>
<dbReference type="EMBL" id="NEVS01000004">
    <property type="protein sequence ID" value="OZI63594.1"/>
    <property type="molecule type" value="Genomic_DNA"/>
</dbReference>
<keyword evidence="4 6" id="KW-0067">ATP-binding</keyword>
<evidence type="ECO:0000256" key="3">
    <source>
        <dbReference type="ARBA" id="ARBA00022741"/>
    </source>
</evidence>
<keyword evidence="7" id="KW-1185">Reference proteome</keyword>
<dbReference type="PANTHER" id="PTHR45772:SF2">
    <property type="entry name" value="ABC TRANSPORTER ATP-BINDING PROTEIN"/>
    <property type="match status" value="1"/>
</dbReference>
<evidence type="ECO:0000313" key="7">
    <source>
        <dbReference type="Proteomes" id="UP000215767"/>
    </source>
</evidence>
<dbReference type="PANTHER" id="PTHR45772">
    <property type="entry name" value="CONSERVED COMPONENT OF ABC TRANSPORTER FOR NATURAL AMINO ACIDS-RELATED"/>
    <property type="match status" value="1"/>
</dbReference>
<dbReference type="GO" id="GO:0005886">
    <property type="term" value="C:plasma membrane"/>
    <property type="evidence" value="ECO:0007669"/>
    <property type="project" value="TreeGrafter"/>
</dbReference>
<dbReference type="InterPro" id="IPR027417">
    <property type="entry name" value="P-loop_NTPase"/>
</dbReference>
<evidence type="ECO:0000256" key="1">
    <source>
        <dbReference type="ARBA" id="ARBA00022448"/>
    </source>
</evidence>
<dbReference type="GO" id="GO:0005524">
    <property type="term" value="F:ATP binding"/>
    <property type="evidence" value="ECO:0007669"/>
    <property type="project" value="UniProtKB-KW"/>
</dbReference>
<evidence type="ECO:0000256" key="4">
    <source>
        <dbReference type="ARBA" id="ARBA00022840"/>
    </source>
</evidence>
<protein>
    <submittedName>
        <fullName evidence="6">ABC transporter ATP-binding protein</fullName>
    </submittedName>
</protein>
<sequence length="290" mass="30463">MPATAPAAAARPARATVPASSAAPAAAAPSASTQSPALSAQTLVKRFGALVATDSLSLTLMPGEIHAVIGPNGAGKSTLIHLLAGTLPADAGRLRLNDADITHLAAHQRVAAGLSRSYQITNIFKRLSVRDNLMLAVQAHDGGGLGCWSPRSADRPLYHAAHALARECGLDEEQLARRADTLPHGEQRKLEFALALAARPSVLLLDEPMAGMGPDETARLADLIESMRGRAAMLLVEHDMEAVFRLADRISVLVYGRIIATGTPEEIRNDAAVRQAYLGDEMDASPLATT</sequence>
<evidence type="ECO:0000259" key="5">
    <source>
        <dbReference type="PROSITE" id="PS50893"/>
    </source>
</evidence>
<dbReference type="AlphaFoldDB" id="A0A261UNW8"/>
<dbReference type="InterPro" id="IPR051120">
    <property type="entry name" value="ABC_AA/LPS_Transport"/>
</dbReference>
<accession>A0A261UNW8</accession>
<evidence type="ECO:0000313" key="6">
    <source>
        <dbReference type="EMBL" id="OZI63594.1"/>
    </source>
</evidence>
<dbReference type="InterPro" id="IPR003593">
    <property type="entry name" value="AAA+_ATPase"/>
</dbReference>
<dbReference type="OrthoDB" id="9781337at2"/>
<dbReference type="CDD" id="cd03219">
    <property type="entry name" value="ABC_Mj1267_LivG_branched"/>
    <property type="match status" value="1"/>
</dbReference>
<dbReference type="GO" id="GO:0016887">
    <property type="term" value="F:ATP hydrolysis activity"/>
    <property type="evidence" value="ECO:0007669"/>
    <property type="project" value="InterPro"/>
</dbReference>
<feature type="domain" description="ABC transporter" evidence="5">
    <location>
        <begin position="38"/>
        <end position="280"/>
    </location>
</feature>
<keyword evidence="2" id="KW-1003">Cell membrane</keyword>
<dbReference type="Proteomes" id="UP000215767">
    <property type="component" value="Unassembled WGS sequence"/>
</dbReference>
<gene>
    <name evidence="6" type="ORF">CAL28_25570</name>
</gene>
<keyword evidence="2" id="KW-0472">Membrane</keyword>
<dbReference type="InterPro" id="IPR032823">
    <property type="entry name" value="BCA_ABC_TP_C"/>
</dbReference>
<dbReference type="PROSITE" id="PS50893">
    <property type="entry name" value="ABC_TRANSPORTER_2"/>
    <property type="match status" value="1"/>
</dbReference>
<evidence type="ECO:0000256" key="2">
    <source>
        <dbReference type="ARBA" id="ARBA00022475"/>
    </source>
</evidence>
<comment type="caution">
    <text evidence="6">The sequence shown here is derived from an EMBL/GenBank/DDBJ whole genome shotgun (WGS) entry which is preliminary data.</text>
</comment>
<dbReference type="Pfam" id="PF00005">
    <property type="entry name" value="ABC_tran"/>
    <property type="match status" value="1"/>
</dbReference>
<dbReference type="SMART" id="SM00382">
    <property type="entry name" value="AAA"/>
    <property type="match status" value="1"/>
</dbReference>
<keyword evidence="1" id="KW-0813">Transport</keyword>